<dbReference type="VEuPathDB" id="FungiDB:DEHA2F25300g"/>
<organism evidence="2 3">
    <name type="scientific">Debaryomyces hansenii (strain ATCC 36239 / CBS 767 / BCRC 21394 / JCM 1990 / NBRC 0083 / IGC 2968)</name>
    <name type="common">Yeast</name>
    <name type="synonym">Torulaspora hansenii</name>
    <dbReference type="NCBI Taxonomy" id="284592"/>
    <lineage>
        <taxon>Eukaryota</taxon>
        <taxon>Fungi</taxon>
        <taxon>Dikarya</taxon>
        <taxon>Ascomycota</taxon>
        <taxon>Saccharomycotina</taxon>
        <taxon>Pichiomycetes</taxon>
        <taxon>Debaryomycetaceae</taxon>
        <taxon>Debaryomyces</taxon>
    </lineage>
</organism>
<feature type="compositionally biased region" description="Low complexity" evidence="1">
    <location>
        <begin position="161"/>
        <end position="186"/>
    </location>
</feature>
<feature type="compositionally biased region" description="Polar residues" evidence="1">
    <location>
        <begin position="251"/>
        <end position="282"/>
    </location>
</feature>
<dbReference type="RefSeq" id="XP_461440.2">
    <property type="nucleotide sequence ID" value="XM_461440.1"/>
</dbReference>
<dbReference type="EMBL" id="CR382138">
    <property type="protein sequence ID" value="CAG89855.2"/>
    <property type="molecule type" value="Genomic_DNA"/>
</dbReference>
<dbReference type="GeneID" id="2903206"/>
<name>Q6BK31_DEBHA</name>
<feature type="compositionally biased region" description="Polar residues" evidence="1">
    <location>
        <begin position="135"/>
        <end position="160"/>
    </location>
</feature>
<proteinExistence type="predicted"/>
<sequence>MSTIPDKRNPLDLDRERVTCLLLINAQLMKKAVNIYVNVLTNQQTMQQIPPQNKQTILESYQNCTRRIHCNLSVLSYLHEKYHTDPNQQTSTNRAQFPIIMSAPQDMPELQQLYNKLQDLYPEALQFLKVKINQMRKSSQGQPNTQQPRSGSQSTQPQFNSPQIPQQMQPSPAMVNNPMLNNVANNSFQNMGPKDIPQNFMQQSQPQQPPQGRPQSQQQMPSNFNPQSANNNYANMNMGQQSQPQQLSMQAISPQQILQQMNGTPSNNNTQSLNEPSNMDFF</sequence>
<dbReference type="KEGG" id="dha:DEHA2F25300g"/>
<feature type="compositionally biased region" description="Low complexity" evidence="1">
    <location>
        <begin position="197"/>
        <end position="206"/>
    </location>
</feature>
<dbReference type="OMA" id="NCTRRIH"/>
<evidence type="ECO:0000256" key="1">
    <source>
        <dbReference type="SAM" id="MobiDB-lite"/>
    </source>
</evidence>
<feature type="compositionally biased region" description="Low complexity" evidence="1">
    <location>
        <begin position="213"/>
        <end position="222"/>
    </location>
</feature>
<evidence type="ECO:0000313" key="3">
    <source>
        <dbReference type="Proteomes" id="UP000000599"/>
    </source>
</evidence>
<feature type="compositionally biased region" description="Low complexity" evidence="1">
    <location>
        <begin position="240"/>
        <end position="250"/>
    </location>
</feature>
<feature type="region of interest" description="Disordered" evidence="1">
    <location>
        <begin position="135"/>
        <end position="282"/>
    </location>
</feature>
<feature type="compositionally biased region" description="Polar residues" evidence="1">
    <location>
        <begin position="223"/>
        <end position="239"/>
    </location>
</feature>
<dbReference type="Proteomes" id="UP000000599">
    <property type="component" value="Chromosome F"/>
</dbReference>
<dbReference type="HOGENOM" id="CLU_083386_0_0_1"/>
<dbReference type="OrthoDB" id="2530523at2759"/>
<accession>Q6BK31</accession>
<gene>
    <name evidence="2" type="ordered locus">DEHA2F25300g</name>
</gene>
<evidence type="ECO:0000313" key="2">
    <source>
        <dbReference type="EMBL" id="CAG89855.2"/>
    </source>
</evidence>
<dbReference type="eggNOG" id="ENOG502SDPA">
    <property type="taxonomic scope" value="Eukaryota"/>
</dbReference>
<dbReference type="AlphaFoldDB" id="Q6BK31"/>
<protein>
    <submittedName>
        <fullName evidence="2">DEHA2F25300p</fullName>
    </submittedName>
</protein>
<dbReference type="InParanoid" id="Q6BK31"/>
<reference evidence="2 3" key="1">
    <citation type="journal article" date="2004" name="Nature">
        <title>Genome evolution in yeasts.</title>
        <authorList>
            <consortium name="Genolevures"/>
            <person name="Dujon B."/>
            <person name="Sherman D."/>
            <person name="Fischer G."/>
            <person name="Durrens P."/>
            <person name="Casaregola S."/>
            <person name="Lafontaine I."/>
            <person name="de Montigny J."/>
            <person name="Marck C."/>
            <person name="Neuveglise C."/>
            <person name="Talla E."/>
            <person name="Goffard N."/>
            <person name="Frangeul L."/>
            <person name="Aigle M."/>
            <person name="Anthouard V."/>
            <person name="Babour A."/>
            <person name="Barbe V."/>
            <person name="Barnay S."/>
            <person name="Blanchin S."/>
            <person name="Beckerich J.M."/>
            <person name="Beyne E."/>
            <person name="Bleykasten C."/>
            <person name="Boisrame A."/>
            <person name="Boyer J."/>
            <person name="Cattolico L."/>
            <person name="Confanioleri F."/>
            <person name="de Daruvar A."/>
            <person name="Despons L."/>
            <person name="Fabre E."/>
            <person name="Fairhead C."/>
            <person name="Ferry-Dumazet H."/>
            <person name="Groppi A."/>
            <person name="Hantraye F."/>
            <person name="Hennequin C."/>
            <person name="Jauniaux N."/>
            <person name="Joyet P."/>
            <person name="Kachouri R."/>
            <person name="Kerrest A."/>
            <person name="Koszul R."/>
            <person name="Lemaire M."/>
            <person name="Lesur I."/>
            <person name="Ma L."/>
            <person name="Muller H."/>
            <person name="Nicaud J.M."/>
            <person name="Nikolski M."/>
            <person name="Oztas S."/>
            <person name="Ozier-Kalogeropoulos O."/>
            <person name="Pellenz S."/>
            <person name="Potier S."/>
            <person name="Richard G.F."/>
            <person name="Straub M.L."/>
            <person name="Suleau A."/>
            <person name="Swennene D."/>
            <person name="Tekaia F."/>
            <person name="Wesolowski-Louvel M."/>
            <person name="Westhof E."/>
            <person name="Wirth B."/>
            <person name="Zeniou-Meyer M."/>
            <person name="Zivanovic I."/>
            <person name="Bolotin-Fukuhara M."/>
            <person name="Thierry A."/>
            <person name="Bouchier C."/>
            <person name="Caudron B."/>
            <person name="Scarpelli C."/>
            <person name="Gaillardin C."/>
            <person name="Weissenbach J."/>
            <person name="Wincker P."/>
            <person name="Souciet J.L."/>
        </authorList>
    </citation>
    <scope>NUCLEOTIDE SEQUENCE [LARGE SCALE GENOMIC DNA]</scope>
    <source>
        <strain evidence="3">ATCC 36239 / CBS 767 / BCRC 21394 / JCM 1990 / NBRC 0083 / IGC 2968</strain>
    </source>
</reference>
<keyword evidence="3" id="KW-1185">Reference proteome</keyword>